<dbReference type="EMBL" id="HACG01050627">
    <property type="protein sequence ID" value="CEK97492.1"/>
    <property type="molecule type" value="Transcribed_RNA"/>
</dbReference>
<accession>A0A0B7BX59</accession>
<proteinExistence type="predicted"/>
<name>A0A0B7BX59_9EUPU</name>
<evidence type="ECO:0000313" key="1">
    <source>
        <dbReference type="EMBL" id="CEK97492.1"/>
    </source>
</evidence>
<organism evidence="1">
    <name type="scientific">Arion vulgaris</name>
    <dbReference type="NCBI Taxonomy" id="1028688"/>
    <lineage>
        <taxon>Eukaryota</taxon>
        <taxon>Metazoa</taxon>
        <taxon>Spiralia</taxon>
        <taxon>Lophotrochozoa</taxon>
        <taxon>Mollusca</taxon>
        <taxon>Gastropoda</taxon>
        <taxon>Heterobranchia</taxon>
        <taxon>Euthyneura</taxon>
        <taxon>Panpulmonata</taxon>
        <taxon>Eupulmonata</taxon>
        <taxon>Stylommatophora</taxon>
        <taxon>Helicina</taxon>
        <taxon>Arionoidea</taxon>
        <taxon>Arionidae</taxon>
        <taxon>Arion</taxon>
    </lineage>
</organism>
<reference evidence="1" key="1">
    <citation type="submission" date="2014-12" db="EMBL/GenBank/DDBJ databases">
        <title>Insight into the proteome of Arion vulgaris.</title>
        <authorList>
            <person name="Aradska J."/>
            <person name="Bulat T."/>
            <person name="Smidak R."/>
            <person name="Sarate P."/>
            <person name="Gangsoo J."/>
            <person name="Sialana F."/>
            <person name="Bilban M."/>
            <person name="Lubec G."/>
        </authorList>
    </citation>
    <scope>NUCLEOTIDE SEQUENCE</scope>
    <source>
        <tissue evidence="1">Skin</tissue>
    </source>
</reference>
<gene>
    <name evidence="1" type="primary">ORF215952</name>
</gene>
<dbReference type="AlphaFoldDB" id="A0A0B7BX59"/>
<sequence>TVSELRIYSSYAKDNLTNPKTVMDTLVRLQQFEDLNNAGGSVAQLSSWLLDKLDIKKQGAIQPAGNIILYRCVRYRVKVGLNVQIKAGFGLPDGLYIQCFAYV</sequence>
<protein>
    <submittedName>
        <fullName evidence="1">Uncharacterized protein</fullName>
    </submittedName>
</protein>
<feature type="non-terminal residue" evidence="1">
    <location>
        <position position="1"/>
    </location>
</feature>
<feature type="non-terminal residue" evidence="1">
    <location>
        <position position="103"/>
    </location>
</feature>